<dbReference type="Proteomes" id="UP000607311">
    <property type="component" value="Unassembled WGS sequence"/>
</dbReference>
<evidence type="ECO:0000313" key="3">
    <source>
        <dbReference type="Proteomes" id="UP000607311"/>
    </source>
</evidence>
<comment type="caution">
    <text evidence="2">The sequence shown here is derived from an EMBL/GenBank/DDBJ whole genome shotgun (WGS) entry which is preliminary data.</text>
</comment>
<evidence type="ECO:0000259" key="1">
    <source>
        <dbReference type="Pfam" id="PF13391"/>
    </source>
</evidence>
<dbReference type="RefSeq" id="WP_093401966.1">
    <property type="nucleotide sequence ID" value="NZ_BOPD01000013.1"/>
</dbReference>
<dbReference type="OrthoDB" id="4464809at2"/>
<name>A0A9W5URB9_9ACTN</name>
<protein>
    <recommendedName>
        <fullName evidence="1">HNH nuclease domain-containing protein</fullName>
    </recommendedName>
</protein>
<accession>A0A9W5URB9</accession>
<organism evidence="2 3">
    <name type="scientific">Micromonospora sediminimaris</name>
    <dbReference type="NCBI Taxonomy" id="547162"/>
    <lineage>
        <taxon>Bacteria</taxon>
        <taxon>Bacillati</taxon>
        <taxon>Actinomycetota</taxon>
        <taxon>Actinomycetes</taxon>
        <taxon>Micromonosporales</taxon>
        <taxon>Micromonosporaceae</taxon>
        <taxon>Micromonospora</taxon>
    </lineage>
</organism>
<feature type="domain" description="HNH nuclease" evidence="1">
    <location>
        <begin position="353"/>
        <end position="402"/>
    </location>
</feature>
<dbReference type="Pfam" id="PF13391">
    <property type="entry name" value="HNH_2"/>
    <property type="match status" value="1"/>
</dbReference>
<sequence>MQSSGKSQFDRLLDGPYYDAVVAANRAYLKVAVPDAAATEREYWTLSCLPSTATWPRRLSAVSMKTMETFVLHEPTGQGDEAPEGFVVVRRSTLKRHWSSRRALDRAFPGLTEEPSDYEDAGEDQATVRGRYDQLIAALTDERFASAVRDLVAPLLAVRTMHGAGHSYSLVDHVLGRASRPAEWIYPVNEESESWGDDPGVLETFHSVREGDVAEWHLSSCFHQIRAGDRIWVYATTPHRRIVAAGVAWSDPYEVADQEAVYWRVDIRWDLPLTRFLLATEAAGSEVLETTVQRVRAMHPAESAKLSKFLDGHQAPEPARLPEGRRRRLAQVTARQGQAEFRRRLMAAYGGRCAISDCDVEVVLQAAHIDPYNGPATNRVPNGLLLRADLHNLFDRGYLWIDGTYRVRVAEGLDHYADLDGQPLRRVAVEARPDKEALARHRSEAVKRLDI</sequence>
<keyword evidence="3" id="KW-1185">Reference proteome</keyword>
<dbReference type="EMBL" id="BOPD01000013">
    <property type="protein sequence ID" value="GIJ33235.1"/>
    <property type="molecule type" value="Genomic_DNA"/>
</dbReference>
<proteinExistence type="predicted"/>
<dbReference type="AlphaFoldDB" id="A0A9W5URB9"/>
<dbReference type="InterPro" id="IPR003615">
    <property type="entry name" value="HNH_nuc"/>
</dbReference>
<evidence type="ECO:0000313" key="2">
    <source>
        <dbReference type="EMBL" id="GIJ33235.1"/>
    </source>
</evidence>
<gene>
    <name evidence="2" type="ORF">Vse01_23830</name>
</gene>
<reference evidence="2" key="1">
    <citation type="submission" date="2021-01" db="EMBL/GenBank/DDBJ databases">
        <title>Whole genome shotgun sequence of Verrucosispora sediminis NBRC 107745.</title>
        <authorList>
            <person name="Komaki H."/>
            <person name="Tamura T."/>
        </authorList>
    </citation>
    <scope>NUCLEOTIDE SEQUENCE</scope>
    <source>
        <strain evidence="2">NBRC 107745</strain>
    </source>
</reference>